<dbReference type="Proteomes" id="UP000464468">
    <property type="component" value="Chromosome"/>
</dbReference>
<proteinExistence type="predicted"/>
<organism evidence="2 3">
    <name type="scientific">Sphingomonas changnyeongensis</name>
    <dbReference type="NCBI Taxonomy" id="2698679"/>
    <lineage>
        <taxon>Bacteria</taxon>
        <taxon>Pseudomonadati</taxon>
        <taxon>Pseudomonadota</taxon>
        <taxon>Alphaproteobacteria</taxon>
        <taxon>Sphingomonadales</taxon>
        <taxon>Sphingomonadaceae</taxon>
        <taxon>Sphingomonas</taxon>
    </lineage>
</organism>
<gene>
    <name evidence="2" type="ORF">GVO57_12130</name>
</gene>
<dbReference type="KEGG" id="schy:GVO57_12130"/>
<feature type="region of interest" description="Disordered" evidence="1">
    <location>
        <begin position="76"/>
        <end position="100"/>
    </location>
</feature>
<evidence type="ECO:0000313" key="2">
    <source>
        <dbReference type="EMBL" id="QHL91964.1"/>
    </source>
</evidence>
<keyword evidence="3" id="KW-1185">Reference proteome</keyword>
<evidence type="ECO:0000256" key="1">
    <source>
        <dbReference type="SAM" id="MobiDB-lite"/>
    </source>
</evidence>
<feature type="compositionally biased region" description="Acidic residues" evidence="1">
    <location>
        <begin position="39"/>
        <end position="48"/>
    </location>
</feature>
<feature type="region of interest" description="Disordered" evidence="1">
    <location>
        <begin position="11"/>
        <end position="54"/>
    </location>
</feature>
<reference evidence="2 3" key="1">
    <citation type="submission" date="2020-01" db="EMBL/GenBank/DDBJ databases">
        <title>Sphingomonas sp. C33 whole genome sequece.</title>
        <authorList>
            <person name="Park C."/>
        </authorList>
    </citation>
    <scope>NUCLEOTIDE SEQUENCE [LARGE SCALE GENOMIC DNA]</scope>
    <source>
        <strain evidence="2 3">C33</strain>
    </source>
</reference>
<evidence type="ECO:0000313" key="3">
    <source>
        <dbReference type="Proteomes" id="UP000464468"/>
    </source>
</evidence>
<dbReference type="EMBL" id="CP047895">
    <property type="protein sequence ID" value="QHL91964.1"/>
    <property type="molecule type" value="Genomic_DNA"/>
</dbReference>
<dbReference type="AlphaFoldDB" id="A0A7Z2SAL1"/>
<sequence length="189" mass="19380">MEEILSSIKRIIAEDNDGGPRGRRVRPASGAQAAGDMLADGDEPDVLELTDPIGGAGGIPSLGAPSLHSGALHSALVDPLPAGDAPRSDTGQPQIQPQPEAGGIATVSALTSTADELISTSAAEASRQALAALSRMVVRPDGTAGDNTLEGLVREMLRPMLKEWLDARLPDIVNAAVAREVARISGRGL</sequence>
<dbReference type="InterPro" id="IPR019632">
    <property type="entry name" value="DUF2497"/>
</dbReference>
<name>A0A7Z2SAL1_9SPHN</name>
<protein>
    <submittedName>
        <fullName evidence="2">DUF2497 domain-containing protein</fullName>
    </submittedName>
</protein>
<accession>A0A7Z2SAL1</accession>
<dbReference type="Pfam" id="PF10691">
    <property type="entry name" value="DUF2497"/>
    <property type="match status" value="1"/>
</dbReference>